<sequence length="61" mass="7130">MQQNNTRDWSRDIPSTLNFTQEQVVFVLGHSLRSLYDEVLAGDMPEHLKTLVLELEEKYPP</sequence>
<name>A0A5N7MV61_9HYPH</name>
<organism evidence="1 2">
    <name type="scientific">Microvirga tunisiensis</name>
    <dbReference type="NCBI Taxonomy" id="2108360"/>
    <lineage>
        <taxon>Bacteria</taxon>
        <taxon>Pseudomonadati</taxon>
        <taxon>Pseudomonadota</taxon>
        <taxon>Alphaproteobacteria</taxon>
        <taxon>Hyphomicrobiales</taxon>
        <taxon>Methylobacteriaceae</taxon>
        <taxon>Microvirga</taxon>
    </lineage>
</organism>
<evidence type="ECO:0000313" key="2">
    <source>
        <dbReference type="Proteomes" id="UP000403266"/>
    </source>
</evidence>
<comment type="caution">
    <text evidence="1">The sequence shown here is derived from an EMBL/GenBank/DDBJ whole genome shotgun (WGS) entry which is preliminary data.</text>
</comment>
<evidence type="ECO:0000313" key="1">
    <source>
        <dbReference type="EMBL" id="MPR29984.1"/>
    </source>
</evidence>
<accession>A0A5N7MV61</accession>
<dbReference type="AlphaFoldDB" id="A0A5N7MV61"/>
<dbReference type="RefSeq" id="WP_152716848.1">
    <property type="nucleotide sequence ID" value="NZ_VOSJ01000321.1"/>
</dbReference>
<dbReference type="EMBL" id="VOSK01000293">
    <property type="protein sequence ID" value="MPR29984.1"/>
    <property type="molecule type" value="Genomic_DNA"/>
</dbReference>
<proteinExistence type="predicted"/>
<evidence type="ECO:0008006" key="3">
    <source>
        <dbReference type="Google" id="ProtNLM"/>
    </source>
</evidence>
<dbReference type="OrthoDB" id="8021421at2"/>
<reference evidence="1 2" key="1">
    <citation type="journal article" date="2019" name="Syst. Appl. Microbiol.">
        <title>Microvirga tunisiensis sp. nov., a root nodule symbiotic bacterium isolated from Lupinus micranthus and L. luteus grown in Northern Tunisia.</title>
        <authorList>
            <person name="Msaddak A."/>
            <person name="Rejili M."/>
            <person name="Duran D."/>
            <person name="Mars M."/>
            <person name="Palacios J.M."/>
            <person name="Ruiz-Argueso T."/>
            <person name="Rey L."/>
            <person name="Imperial J."/>
        </authorList>
    </citation>
    <scope>NUCLEOTIDE SEQUENCE [LARGE SCALE GENOMIC DNA]</scope>
    <source>
        <strain evidence="1 2">Lmie10</strain>
    </source>
</reference>
<dbReference type="Proteomes" id="UP000403266">
    <property type="component" value="Unassembled WGS sequence"/>
</dbReference>
<gene>
    <name evidence="1" type="ORF">FS320_34225</name>
</gene>
<protein>
    <recommendedName>
        <fullName evidence="3">Anti-sigma factor NepR domain-containing protein</fullName>
    </recommendedName>
</protein>
<keyword evidence="2" id="KW-1185">Reference proteome</keyword>